<dbReference type="Proteomes" id="UP000278733">
    <property type="component" value="Chromosome"/>
</dbReference>
<evidence type="ECO:0000313" key="1">
    <source>
        <dbReference type="EMBL" id="VEH65094.1"/>
    </source>
</evidence>
<dbReference type="SUPFAM" id="SSF56235">
    <property type="entry name" value="N-terminal nucleophile aminohydrolases (Ntn hydrolases)"/>
    <property type="match status" value="1"/>
</dbReference>
<accession>A0A448MIU8</accession>
<gene>
    <name evidence="1" type="primary">ggt_3</name>
    <name evidence="1" type="ORF">NCTC8284_00229</name>
</gene>
<dbReference type="KEGG" id="rpne:NCTC8284_00229"/>
<dbReference type="GO" id="GO:0103068">
    <property type="term" value="F:leukotriene C4 gamma-glutamyl transferase activity"/>
    <property type="evidence" value="ECO:0007669"/>
    <property type="project" value="UniProtKB-EC"/>
</dbReference>
<dbReference type="AlphaFoldDB" id="A0A448MIU8"/>
<dbReference type="EMBL" id="LR134405">
    <property type="protein sequence ID" value="VEH65094.1"/>
    <property type="molecule type" value="Genomic_DNA"/>
</dbReference>
<proteinExistence type="predicted"/>
<organism evidence="1 2">
    <name type="scientific">Rodentibacter pneumotropicus</name>
    <dbReference type="NCBI Taxonomy" id="758"/>
    <lineage>
        <taxon>Bacteria</taxon>
        <taxon>Pseudomonadati</taxon>
        <taxon>Pseudomonadota</taxon>
        <taxon>Gammaproteobacteria</taxon>
        <taxon>Pasteurellales</taxon>
        <taxon>Pasteurellaceae</taxon>
        <taxon>Rodentibacter</taxon>
    </lineage>
</organism>
<evidence type="ECO:0000313" key="2">
    <source>
        <dbReference type="Proteomes" id="UP000278733"/>
    </source>
</evidence>
<keyword evidence="1" id="KW-0808">Transferase</keyword>
<name>A0A448MIU8_9PAST</name>
<dbReference type="EC" id="2.3.2.2" evidence="1"/>
<sequence length="51" mass="5769">MPLHKVLEPAIKLAEEGFPISQTLANLLDTEKEVLGKWQSSRKIFFKTTAL</sequence>
<protein>
    <submittedName>
        <fullName evidence="1">Gamma-glutamyltranspeptidase</fullName>
        <ecNumber evidence="1">2.3.2.2</ecNumber>
    </submittedName>
</protein>
<keyword evidence="1" id="KW-0012">Acyltransferase</keyword>
<dbReference type="InterPro" id="IPR029055">
    <property type="entry name" value="Ntn_hydrolases_N"/>
</dbReference>
<dbReference type="Pfam" id="PF01019">
    <property type="entry name" value="G_glu_transpept"/>
    <property type="match status" value="1"/>
</dbReference>
<reference evidence="1 2" key="1">
    <citation type="submission" date="2018-12" db="EMBL/GenBank/DDBJ databases">
        <authorList>
            <consortium name="Pathogen Informatics"/>
        </authorList>
    </citation>
    <scope>NUCLEOTIDE SEQUENCE [LARGE SCALE GENOMIC DNA]</scope>
    <source>
        <strain evidence="1 2">NCTC8284</strain>
    </source>
</reference>